<evidence type="ECO:0000256" key="6">
    <source>
        <dbReference type="ARBA" id="ARBA00022989"/>
    </source>
</evidence>
<dbReference type="KEGG" id="teq:TEQUI_0767"/>
<feature type="transmembrane region" description="Helical" evidence="9">
    <location>
        <begin position="106"/>
        <end position="128"/>
    </location>
</feature>
<dbReference type="PANTHER" id="PTHR35011:SF2">
    <property type="entry name" value="2,3-DIKETO-L-GULONATE TRAP TRANSPORTER SMALL PERMEASE PROTEIN YIAM"/>
    <property type="match status" value="1"/>
</dbReference>
<feature type="transmembrane region" description="Helical" evidence="9">
    <location>
        <begin position="12"/>
        <end position="31"/>
    </location>
</feature>
<dbReference type="PANTHER" id="PTHR35011">
    <property type="entry name" value="2,3-DIKETO-L-GULONATE TRAP TRANSPORTER SMALL PERMEASE PROTEIN YIAM"/>
    <property type="match status" value="1"/>
</dbReference>
<comment type="subcellular location">
    <subcellularLocation>
        <location evidence="1 9">Cell inner membrane</location>
        <topology evidence="1 9">Multi-pass membrane protein</topology>
    </subcellularLocation>
</comment>
<dbReference type="GO" id="GO:0022857">
    <property type="term" value="F:transmembrane transporter activity"/>
    <property type="evidence" value="ECO:0007669"/>
    <property type="project" value="UniProtKB-UniRule"/>
</dbReference>
<dbReference type="GO" id="GO:0005886">
    <property type="term" value="C:plasma membrane"/>
    <property type="evidence" value="ECO:0007669"/>
    <property type="project" value="UniProtKB-SubCell"/>
</dbReference>
<evidence type="ECO:0000256" key="5">
    <source>
        <dbReference type="ARBA" id="ARBA00022692"/>
    </source>
</evidence>
<evidence type="ECO:0000256" key="8">
    <source>
        <dbReference type="ARBA" id="ARBA00038436"/>
    </source>
</evidence>
<protein>
    <recommendedName>
        <fullName evidence="9">TRAP transporter small permease protein</fullName>
    </recommendedName>
</protein>
<evidence type="ECO:0000256" key="9">
    <source>
        <dbReference type="RuleBase" id="RU369079"/>
    </source>
</evidence>
<name>A0A654KH44_TAYEM</name>
<dbReference type="Proteomes" id="UP000007472">
    <property type="component" value="Chromosome"/>
</dbReference>
<proteinExistence type="inferred from homology"/>
<keyword evidence="2 9" id="KW-0813">Transport</keyword>
<dbReference type="EMBL" id="CP002456">
    <property type="protein sequence ID" value="ADU91705.1"/>
    <property type="molecule type" value="Genomic_DNA"/>
</dbReference>
<reference evidence="11 12" key="1">
    <citation type="journal article" date="2011" name="J. Bacteriol.">
        <title>Genome sequence of Taylorella equigenitalis MCE9, the causative agent of contagious equine metritis.</title>
        <authorList>
            <person name="Hebert L."/>
            <person name="Moumen B."/>
            <person name="Duquesne F."/>
            <person name="Breuil M.F."/>
            <person name="Laugier C."/>
            <person name="Batto J.M."/>
            <person name="Renault P."/>
            <person name="Petry S."/>
        </authorList>
    </citation>
    <scope>NUCLEOTIDE SEQUENCE [LARGE SCALE GENOMIC DNA]</scope>
    <source>
        <strain evidence="11 12">MCE9</strain>
    </source>
</reference>
<keyword evidence="6 9" id="KW-1133">Transmembrane helix</keyword>
<comment type="subunit">
    <text evidence="9">The complex comprises the extracytoplasmic solute receptor protein and the two transmembrane proteins.</text>
</comment>
<organism evidence="11 12">
    <name type="scientific">Taylorella equigenitalis (strain MCE9)</name>
    <dbReference type="NCBI Taxonomy" id="937774"/>
    <lineage>
        <taxon>Bacteria</taxon>
        <taxon>Pseudomonadati</taxon>
        <taxon>Pseudomonadota</taxon>
        <taxon>Betaproteobacteria</taxon>
        <taxon>Burkholderiales</taxon>
        <taxon>Alcaligenaceae</taxon>
        <taxon>Taylorella</taxon>
    </lineage>
</organism>
<dbReference type="InterPro" id="IPR055348">
    <property type="entry name" value="DctQ"/>
</dbReference>
<dbReference type="InterPro" id="IPR007387">
    <property type="entry name" value="TRAP_DctQ"/>
</dbReference>
<evidence type="ECO:0000256" key="1">
    <source>
        <dbReference type="ARBA" id="ARBA00004429"/>
    </source>
</evidence>
<sequence>MFNKVLGRLEEFFLIFGLSAMTIVTFVYVVLNKLYEPFLWLGSKIPIFEEVGVFILQLASSMTYTLALTKLLCAVLVFLGASYGVRTAGHIGIDILTKKFPPSVQRCIAILAVILCIVYCGIVLYAAWDWVKALYIADVEAEDLEMFGIRLWHIGLILFVGYILIIYRFVEILIRILKRQQSNLGLADEAEDALKLQAEGEV</sequence>
<feature type="transmembrane region" description="Helical" evidence="9">
    <location>
        <begin position="148"/>
        <end position="170"/>
    </location>
</feature>
<feature type="transmembrane region" description="Helical" evidence="9">
    <location>
        <begin position="64"/>
        <end position="85"/>
    </location>
</feature>
<evidence type="ECO:0000256" key="7">
    <source>
        <dbReference type="ARBA" id="ARBA00023136"/>
    </source>
</evidence>
<comment type="similarity">
    <text evidence="8 9">Belongs to the TRAP transporter small permease family.</text>
</comment>
<keyword evidence="7 9" id="KW-0472">Membrane</keyword>
<evidence type="ECO:0000256" key="4">
    <source>
        <dbReference type="ARBA" id="ARBA00022519"/>
    </source>
</evidence>
<evidence type="ECO:0000256" key="2">
    <source>
        <dbReference type="ARBA" id="ARBA00022448"/>
    </source>
</evidence>
<feature type="domain" description="Tripartite ATP-independent periplasmic transporters DctQ component" evidence="10">
    <location>
        <begin position="60"/>
        <end position="178"/>
    </location>
</feature>
<evidence type="ECO:0000313" key="12">
    <source>
        <dbReference type="Proteomes" id="UP000007472"/>
    </source>
</evidence>
<dbReference type="GO" id="GO:0015740">
    <property type="term" value="P:C4-dicarboxylate transport"/>
    <property type="evidence" value="ECO:0007669"/>
    <property type="project" value="TreeGrafter"/>
</dbReference>
<gene>
    <name evidence="11" type="ordered locus">TEQUI_0767</name>
</gene>
<keyword evidence="3" id="KW-1003">Cell membrane</keyword>
<evidence type="ECO:0000259" key="10">
    <source>
        <dbReference type="Pfam" id="PF04290"/>
    </source>
</evidence>
<dbReference type="Pfam" id="PF04290">
    <property type="entry name" value="DctQ"/>
    <property type="match status" value="1"/>
</dbReference>
<keyword evidence="4 9" id="KW-0997">Cell inner membrane</keyword>
<evidence type="ECO:0000256" key="3">
    <source>
        <dbReference type="ARBA" id="ARBA00022475"/>
    </source>
</evidence>
<dbReference type="AlphaFoldDB" id="A0A654KH44"/>
<keyword evidence="5 9" id="KW-0812">Transmembrane</keyword>
<comment type="function">
    <text evidence="9">Part of the tripartite ATP-independent periplasmic (TRAP) transport system.</text>
</comment>
<evidence type="ECO:0000313" key="11">
    <source>
        <dbReference type="EMBL" id="ADU91705.1"/>
    </source>
</evidence>
<accession>A0A654KH44</accession>